<comment type="similarity">
    <text evidence="1">Belongs to the FMO family.</text>
</comment>
<evidence type="ECO:0000256" key="3">
    <source>
        <dbReference type="ARBA" id="ARBA00022827"/>
    </source>
</evidence>
<dbReference type="GO" id="GO:0050660">
    <property type="term" value="F:flavin adenine dinucleotide binding"/>
    <property type="evidence" value="ECO:0007669"/>
    <property type="project" value="InterPro"/>
</dbReference>
<evidence type="ECO:0000256" key="5">
    <source>
        <dbReference type="ARBA" id="ARBA00023002"/>
    </source>
</evidence>
<protein>
    <recommendedName>
        <fullName evidence="7">Trimethylamine monooxygenase</fullName>
        <ecNumber evidence="6">1.14.13.148</ecNumber>
    </recommendedName>
</protein>
<dbReference type="EC" id="1.14.13.148" evidence="6"/>
<dbReference type="Pfam" id="PF00743">
    <property type="entry name" value="FMO-like"/>
    <property type="match status" value="1"/>
</dbReference>
<dbReference type="GO" id="GO:0050661">
    <property type="term" value="F:NADP binding"/>
    <property type="evidence" value="ECO:0007669"/>
    <property type="project" value="InterPro"/>
</dbReference>
<evidence type="ECO:0000256" key="6">
    <source>
        <dbReference type="ARBA" id="ARBA00034528"/>
    </source>
</evidence>
<proteinExistence type="inferred from homology"/>
<dbReference type="GO" id="GO:0004499">
    <property type="term" value="F:N,N-dimethylaniline monooxygenase activity"/>
    <property type="evidence" value="ECO:0007669"/>
    <property type="project" value="InterPro"/>
</dbReference>
<dbReference type="PATRIC" id="fig|1675527.3.peg.4875"/>
<dbReference type="GO" id="GO:0034899">
    <property type="term" value="F:trimethylamine monooxygenase activity"/>
    <property type="evidence" value="ECO:0007669"/>
    <property type="project" value="UniProtKB-EC"/>
</dbReference>
<evidence type="ECO:0000256" key="7">
    <source>
        <dbReference type="ARBA" id="ARBA00035159"/>
    </source>
</evidence>
<gene>
    <name evidence="8" type="ORF">AIOL_004652</name>
</gene>
<dbReference type="STRING" id="1675527.AIOL_004652"/>
<keyword evidence="8" id="KW-0503">Monooxygenase</keyword>
<dbReference type="PRINTS" id="PR00370">
    <property type="entry name" value="FMOXYGENASE"/>
</dbReference>
<evidence type="ECO:0000313" key="9">
    <source>
        <dbReference type="Proteomes" id="UP000037178"/>
    </source>
</evidence>
<dbReference type="InterPro" id="IPR036188">
    <property type="entry name" value="FAD/NAD-bd_sf"/>
</dbReference>
<organism evidence="8 9">
    <name type="scientific">Candidatus Rhodobacter oscarellae</name>
    <dbReference type="NCBI Taxonomy" id="1675527"/>
    <lineage>
        <taxon>Bacteria</taxon>
        <taxon>Pseudomonadati</taxon>
        <taxon>Pseudomonadota</taxon>
        <taxon>Alphaproteobacteria</taxon>
        <taxon>Rhodobacterales</taxon>
        <taxon>Rhodobacter group</taxon>
        <taxon>Rhodobacter</taxon>
    </lineage>
</organism>
<evidence type="ECO:0000313" key="8">
    <source>
        <dbReference type="EMBL" id="KMW59670.1"/>
    </source>
</evidence>
<dbReference type="PANTHER" id="PTHR23023">
    <property type="entry name" value="DIMETHYLANILINE MONOOXYGENASE"/>
    <property type="match status" value="1"/>
</dbReference>
<evidence type="ECO:0000256" key="4">
    <source>
        <dbReference type="ARBA" id="ARBA00022857"/>
    </source>
</evidence>
<evidence type="ECO:0000256" key="2">
    <source>
        <dbReference type="ARBA" id="ARBA00022630"/>
    </source>
</evidence>
<keyword evidence="5" id="KW-0560">Oxidoreductase</keyword>
<accession>A0A0J9EA65</accession>
<comment type="caution">
    <text evidence="8">The sequence shown here is derived from an EMBL/GenBank/DDBJ whole genome shotgun (WGS) entry which is preliminary data.</text>
</comment>
<dbReference type="EMBL" id="LFTY01000002">
    <property type="protein sequence ID" value="KMW59670.1"/>
    <property type="molecule type" value="Genomic_DNA"/>
</dbReference>
<keyword evidence="3" id="KW-0274">FAD</keyword>
<dbReference type="AlphaFoldDB" id="A0A0J9EA65"/>
<sequence length="450" mass="49796">MPQTNLPVCVIGAGPAGLATARALRAKGLAYRQFDAGQKVGGIWDIERDGSPMYDSAHFISSKTMSGFAAFPMPDHYPDYPSNAQIQSYIEDFASTNDLASAIAFETKITDIEKLDGGTWRVTTDRGETTEFLGVVCATGTQWHPKLPDLQGQFDGEIIHSNTYRSTETFKGRRVLIIGAGNSGCDIACDAAANADAAFISMRRGYHFIPKHVFGKPADLFDHEGPNLPLWLGRPILTLLLRMYVGDVTRLGLPKPDHKLFESHPILNSQILHYLQHGDIAAKVDVDHLDASEVVFKDGSRETVDLIVCATGYSQRQSFARDYFEYRGDRPNMHLQIFNRAHRNLFGISHIETNSGAFKMFDQMAFLIANYLRDQIDGAQSAGRMDAMITGPAPDLSGGIKFVASDRHQGYVDSDTFKRHLDKVSKSLGWRTLSQEDLFAPRPQMGMAAE</sequence>
<dbReference type="InterPro" id="IPR020946">
    <property type="entry name" value="Flavin_mOase-like"/>
</dbReference>
<keyword evidence="9" id="KW-1185">Reference proteome</keyword>
<keyword evidence="4" id="KW-0521">NADP</keyword>
<name>A0A0J9EA65_9RHOB</name>
<dbReference type="InterPro" id="IPR050346">
    <property type="entry name" value="FMO-like"/>
</dbReference>
<keyword evidence="2" id="KW-0285">Flavoprotein</keyword>
<dbReference type="Gene3D" id="3.50.50.60">
    <property type="entry name" value="FAD/NAD(P)-binding domain"/>
    <property type="match status" value="1"/>
</dbReference>
<evidence type="ECO:0000256" key="1">
    <source>
        <dbReference type="ARBA" id="ARBA00009183"/>
    </source>
</evidence>
<reference evidence="8 9" key="1">
    <citation type="submission" date="2015-06" db="EMBL/GenBank/DDBJ databases">
        <title>Draft genome sequence of an Alphaproteobacteria species associated to the Mediterranean sponge Oscarella lobularis.</title>
        <authorList>
            <person name="Jourda C."/>
            <person name="Santini S."/>
            <person name="Claverie J.-M."/>
        </authorList>
    </citation>
    <scope>NUCLEOTIDE SEQUENCE [LARGE SCALE GENOMIC DNA]</scope>
    <source>
        <strain evidence="8">IGS</strain>
    </source>
</reference>
<dbReference type="SUPFAM" id="SSF51905">
    <property type="entry name" value="FAD/NAD(P)-binding domain"/>
    <property type="match status" value="2"/>
</dbReference>
<dbReference type="InterPro" id="IPR000960">
    <property type="entry name" value="Flavin_mOase"/>
</dbReference>
<dbReference type="Proteomes" id="UP000037178">
    <property type="component" value="Unassembled WGS sequence"/>
</dbReference>